<reference evidence="2" key="1">
    <citation type="submission" date="2022-11" db="UniProtKB">
        <authorList>
            <consortium name="WormBaseParasite"/>
        </authorList>
    </citation>
    <scope>IDENTIFICATION</scope>
</reference>
<accession>A0A915L1N9</accession>
<evidence type="ECO:0000313" key="1">
    <source>
        <dbReference type="Proteomes" id="UP000887565"/>
    </source>
</evidence>
<dbReference type="WBParaSite" id="nRc.2.0.1.t45074-RA">
    <property type="protein sequence ID" value="nRc.2.0.1.t45074-RA"/>
    <property type="gene ID" value="nRc.2.0.1.g45074"/>
</dbReference>
<sequence length="61" mass="7289">MAWESTKDERAASEKELKTLILFKRSKDYFDGKTLNMQVTVKNTDYCRYCLLAHWKKKVID</sequence>
<proteinExistence type="predicted"/>
<keyword evidence="1" id="KW-1185">Reference proteome</keyword>
<name>A0A915L1N9_ROMCU</name>
<evidence type="ECO:0000313" key="2">
    <source>
        <dbReference type="WBParaSite" id="nRc.2.0.1.t45074-RA"/>
    </source>
</evidence>
<organism evidence="1 2">
    <name type="scientific">Romanomermis culicivorax</name>
    <name type="common">Nematode worm</name>
    <dbReference type="NCBI Taxonomy" id="13658"/>
    <lineage>
        <taxon>Eukaryota</taxon>
        <taxon>Metazoa</taxon>
        <taxon>Ecdysozoa</taxon>
        <taxon>Nematoda</taxon>
        <taxon>Enoplea</taxon>
        <taxon>Dorylaimia</taxon>
        <taxon>Mermithida</taxon>
        <taxon>Mermithoidea</taxon>
        <taxon>Mermithidae</taxon>
        <taxon>Romanomermis</taxon>
    </lineage>
</organism>
<protein>
    <submittedName>
        <fullName evidence="2">Uncharacterized protein</fullName>
    </submittedName>
</protein>
<dbReference type="AlphaFoldDB" id="A0A915L1N9"/>
<dbReference type="Proteomes" id="UP000887565">
    <property type="component" value="Unplaced"/>
</dbReference>